<dbReference type="GO" id="GO:0005886">
    <property type="term" value="C:plasma membrane"/>
    <property type="evidence" value="ECO:0007669"/>
    <property type="project" value="InterPro"/>
</dbReference>
<evidence type="ECO:0000259" key="6">
    <source>
        <dbReference type="SMART" id="SM00244"/>
    </source>
</evidence>
<dbReference type="PANTHER" id="PTHR10264:SF19">
    <property type="entry name" value="AT06885P-RELATED"/>
    <property type="match status" value="1"/>
</dbReference>
<keyword evidence="5" id="KW-0812">Transmembrane</keyword>
<dbReference type="PRINTS" id="PR00721">
    <property type="entry name" value="STOMATIN"/>
</dbReference>
<feature type="compositionally biased region" description="Polar residues" evidence="4">
    <location>
        <begin position="12"/>
        <end position="21"/>
    </location>
</feature>
<dbReference type="PROSITE" id="PS01270">
    <property type="entry name" value="BAND_7"/>
    <property type="match status" value="1"/>
</dbReference>
<proteinExistence type="inferred from homology"/>
<evidence type="ECO:0000256" key="2">
    <source>
        <dbReference type="ARBA" id="ARBA00008164"/>
    </source>
</evidence>
<dbReference type="RefSeq" id="XP_022328517.1">
    <property type="nucleotide sequence ID" value="XM_022472809.1"/>
</dbReference>
<dbReference type="Pfam" id="PF01145">
    <property type="entry name" value="Band_7"/>
    <property type="match status" value="1"/>
</dbReference>
<keyword evidence="7" id="KW-1185">Reference proteome</keyword>
<evidence type="ECO:0000313" key="7">
    <source>
        <dbReference type="Proteomes" id="UP000694844"/>
    </source>
</evidence>
<dbReference type="SUPFAM" id="SSF117892">
    <property type="entry name" value="Band 7/SPFH domain"/>
    <property type="match status" value="1"/>
</dbReference>
<gene>
    <name evidence="8 9" type="primary">LOC111127584</name>
</gene>
<dbReference type="KEGG" id="cvn:111127584"/>
<comment type="subcellular location">
    <subcellularLocation>
        <location evidence="1">Membrane</location>
    </subcellularLocation>
</comment>
<dbReference type="Gene3D" id="3.30.479.30">
    <property type="entry name" value="Band 7 domain"/>
    <property type="match status" value="1"/>
</dbReference>
<evidence type="ECO:0000256" key="5">
    <source>
        <dbReference type="SAM" id="Phobius"/>
    </source>
</evidence>
<feature type="compositionally biased region" description="Polar residues" evidence="4">
    <location>
        <begin position="236"/>
        <end position="256"/>
    </location>
</feature>
<feature type="transmembrane region" description="Helical" evidence="5">
    <location>
        <begin position="288"/>
        <end position="312"/>
    </location>
</feature>
<evidence type="ECO:0000256" key="3">
    <source>
        <dbReference type="ARBA" id="ARBA00023136"/>
    </source>
</evidence>
<organism evidence="7 9">
    <name type="scientific">Crassostrea virginica</name>
    <name type="common">Eastern oyster</name>
    <dbReference type="NCBI Taxonomy" id="6565"/>
    <lineage>
        <taxon>Eukaryota</taxon>
        <taxon>Metazoa</taxon>
        <taxon>Spiralia</taxon>
        <taxon>Lophotrochozoa</taxon>
        <taxon>Mollusca</taxon>
        <taxon>Bivalvia</taxon>
        <taxon>Autobranchia</taxon>
        <taxon>Pteriomorphia</taxon>
        <taxon>Ostreida</taxon>
        <taxon>Ostreoidea</taxon>
        <taxon>Ostreidae</taxon>
        <taxon>Crassostrea</taxon>
    </lineage>
</organism>
<dbReference type="InterPro" id="IPR036013">
    <property type="entry name" value="Band_7/SPFH_dom_sf"/>
</dbReference>
<dbReference type="SMART" id="SM00244">
    <property type="entry name" value="PHB"/>
    <property type="match status" value="1"/>
</dbReference>
<dbReference type="InterPro" id="IPR018080">
    <property type="entry name" value="Band_7/stomatin-like_CS"/>
</dbReference>
<evidence type="ECO:0000313" key="8">
    <source>
        <dbReference type="RefSeq" id="XP_022328517.1"/>
    </source>
</evidence>
<dbReference type="GeneID" id="111127584"/>
<reference evidence="8 9" key="1">
    <citation type="submission" date="2025-04" db="UniProtKB">
        <authorList>
            <consortium name="RefSeq"/>
        </authorList>
    </citation>
    <scope>IDENTIFICATION</scope>
    <source>
        <tissue evidence="8 9">Whole sample</tissue>
    </source>
</reference>
<dbReference type="InterPro" id="IPR043202">
    <property type="entry name" value="Band-7_stomatin-like"/>
</dbReference>
<dbReference type="RefSeq" id="XP_022328518.1">
    <property type="nucleotide sequence ID" value="XM_022472810.1"/>
</dbReference>
<feature type="domain" description="Band 7" evidence="6">
    <location>
        <begin position="307"/>
        <end position="466"/>
    </location>
</feature>
<accession>A0A8B8DL72</accession>
<feature type="compositionally biased region" description="Basic and acidic residues" evidence="4">
    <location>
        <begin position="118"/>
        <end position="131"/>
    </location>
</feature>
<keyword evidence="5" id="KW-1133">Transmembrane helix</keyword>
<keyword evidence="3 5" id="KW-0472">Membrane</keyword>
<dbReference type="OrthoDB" id="2105077at2759"/>
<evidence type="ECO:0000256" key="1">
    <source>
        <dbReference type="ARBA" id="ARBA00004370"/>
    </source>
</evidence>
<feature type="region of interest" description="Disordered" evidence="4">
    <location>
        <begin position="233"/>
        <end position="258"/>
    </location>
</feature>
<dbReference type="InterPro" id="IPR001972">
    <property type="entry name" value="Stomatin_HflK_fam"/>
</dbReference>
<comment type="similarity">
    <text evidence="2">Belongs to the band 7/mec-2 family.</text>
</comment>
<dbReference type="Gene3D" id="6.10.250.2090">
    <property type="match status" value="1"/>
</dbReference>
<feature type="compositionally biased region" description="Basic and acidic residues" evidence="4">
    <location>
        <begin position="33"/>
        <end position="72"/>
    </location>
</feature>
<feature type="compositionally biased region" description="Basic residues" evidence="4">
    <location>
        <begin position="132"/>
        <end position="146"/>
    </location>
</feature>
<dbReference type="InterPro" id="IPR001107">
    <property type="entry name" value="Band_7"/>
</dbReference>
<protein>
    <submittedName>
        <fullName evidence="8 9">Band 7 protein AGAP004871-like isoform X1</fullName>
    </submittedName>
</protein>
<feature type="region of interest" description="Disordered" evidence="4">
    <location>
        <begin position="1"/>
        <end position="155"/>
    </location>
</feature>
<dbReference type="PANTHER" id="PTHR10264">
    <property type="entry name" value="BAND 7 PROTEIN-RELATED"/>
    <property type="match status" value="1"/>
</dbReference>
<sequence length="536" mass="59262">MEEDDALHPTFNAGNLQSDSQNRGEEAIAPSHDPSKHGPTENSHDNDSRQTEDCVQSERDTRSLADDTDKSGADNSVRSGEDNSFKSGAGADNSVKSEAYYSVRPDTDGTDSNTISKDITEDVNMHQDEHSKPKKKGKKKKKKRKKDVIVDPDININDQEELVEESKTKSQEIKGDDSFITPIDLEKKREEEQKIKMSWNQQLSINNKVSPSPDFPNTELAPMEYHPEKAVDINRFDSNSPRNTGTRSTVPVNGASTYAPDRTQRRSEIVIGGDLETRSGDIGCCGSILMFLSFILVVATFPFSLFFCIKVVQEYERAVIFRLGRLLSGGSKGPGIFFVLPCIEGYTKVDLRTVSFDVPPQEILTSDSVTVSVDAVVYYRVCHPTISVANVENAHHATRLLAQTSLRNILGTKSMSEILTDREAISKAMQSMLDEATVHWGIKVERVEIKDVRLPKQLQKAMAAEAEASREARAKVLAAEGEHNASKALKEAADIINTSPAALQLRYLQTLNAIASEKNSTIVFPLPMDVLSTFLK</sequence>
<evidence type="ECO:0000256" key="4">
    <source>
        <dbReference type="SAM" id="MobiDB-lite"/>
    </source>
</evidence>
<name>A0A8B8DL72_CRAVI</name>
<dbReference type="Proteomes" id="UP000694844">
    <property type="component" value="Chromosome 3"/>
</dbReference>
<dbReference type="AlphaFoldDB" id="A0A8B8DL72"/>
<dbReference type="FunFam" id="3.30.479.30:FF:000002">
    <property type="entry name" value="band 7 protein AGAP004871"/>
    <property type="match status" value="1"/>
</dbReference>
<evidence type="ECO:0000313" key="9">
    <source>
        <dbReference type="RefSeq" id="XP_022328518.1"/>
    </source>
</evidence>